<evidence type="ECO:0000256" key="6">
    <source>
        <dbReference type="PROSITE-ProRule" id="PRU00236"/>
    </source>
</evidence>
<dbReference type="GO" id="GO:0046872">
    <property type="term" value="F:metal ion binding"/>
    <property type="evidence" value="ECO:0007669"/>
    <property type="project" value="UniProtKB-KW"/>
</dbReference>
<feature type="region of interest" description="Disordered" evidence="7">
    <location>
        <begin position="1"/>
        <end position="51"/>
    </location>
</feature>
<evidence type="ECO:0000256" key="1">
    <source>
        <dbReference type="ARBA" id="ARBA00001947"/>
    </source>
</evidence>
<dbReference type="Proteomes" id="UP000192578">
    <property type="component" value="Unassembled WGS sequence"/>
</dbReference>
<evidence type="ECO:0000256" key="4">
    <source>
        <dbReference type="ARBA" id="ARBA00022833"/>
    </source>
</evidence>
<dbReference type="GO" id="GO:0017136">
    <property type="term" value="F:histone deacetylase activity, NAD-dependent"/>
    <property type="evidence" value="ECO:0007669"/>
    <property type="project" value="TreeGrafter"/>
</dbReference>
<dbReference type="SUPFAM" id="SSF52467">
    <property type="entry name" value="DHS-like NAD/FAD-binding domain"/>
    <property type="match status" value="1"/>
</dbReference>
<evidence type="ECO:0000313" key="10">
    <source>
        <dbReference type="Proteomes" id="UP000192578"/>
    </source>
</evidence>
<accession>A0A1W0WKE8</accession>
<comment type="cofactor">
    <cofactor evidence="1">
        <name>Zn(2+)</name>
        <dbReference type="ChEBI" id="CHEBI:29105"/>
    </cofactor>
</comment>
<keyword evidence="3 6" id="KW-0479">Metal-binding</keyword>
<dbReference type="GO" id="GO:0005634">
    <property type="term" value="C:nucleus"/>
    <property type="evidence" value="ECO:0007669"/>
    <property type="project" value="TreeGrafter"/>
</dbReference>
<keyword evidence="10" id="KW-1185">Reference proteome</keyword>
<dbReference type="EMBL" id="MTYJ01000085">
    <property type="protein sequence ID" value="OQV15674.1"/>
    <property type="molecule type" value="Genomic_DNA"/>
</dbReference>
<name>A0A1W0WKE8_HYPEX</name>
<dbReference type="AlphaFoldDB" id="A0A1W0WKE8"/>
<evidence type="ECO:0000256" key="3">
    <source>
        <dbReference type="ARBA" id="ARBA00022723"/>
    </source>
</evidence>
<evidence type="ECO:0000259" key="8">
    <source>
        <dbReference type="PROSITE" id="PS50305"/>
    </source>
</evidence>
<dbReference type="PROSITE" id="PS50305">
    <property type="entry name" value="SIRTUIN"/>
    <property type="match status" value="1"/>
</dbReference>
<sequence>MDGSASPIAPCDAMDEASTSKTPPTVAGDEVVVVESSGASDSDSGSSDEEDGTIHTEFLYRLMTTGASPRKIFIKLMELPDTEATMQQLSKFSDGEIWRLLFETVSRRQKLRQYNTLLDAVELIQRSRKIVVLTGAGISVSCGIPDFRSPNGIYKRLKEEYPELRDPSHMFSINFFKNNQQPFFSFAKELYPGKFQPSVTHHFLKALEDRGKLLRNYTQNIDTLEAAAGVKNVVLCHGSFATASCLECRHKVTAEDIRADVMEGKIPKCSKCTPQLPLSVYKPDIVFFGEDLSADYYTSVGKDVEDCDLLIVIGTTLTVAPVSSIPRKVATVPQIIINREPVTHHAFDIELLGDADIVTQQLLNLLGWSETVAPSFKPLREESQESVRMSYWQSRNPDPCTPEDFKIVALREMYETRNLAAWLPESRDVYMFVPPARYIFPGATVIEVDRDDRKRGLLRRNPLASSSSSSSSSGDEDIVPPRPTENLLAPDQPSTSK</sequence>
<dbReference type="OrthoDB" id="424302at2759"/>
<comment type="caution">
    <text evidence="9">The sequence shown here is derived from an EMBL/GenBank/DDBJ whole genome shotgun (WGS) entry which is preliminary data.</text>
</comment>
<dbReference type="InterPro" id="IPR026591">
    <property type="entry name" value="Sirtuin_cat_small_dom_sf"/>
</dbReference>
<reference evidence="10" key="1">
    <citation type="submission" date="2017-01" db="EMBL/GenBank/DDBJ databases">
        <title>Comparative genomics of anhydrobiosis in the tardigrade Hypsibius dujardini.</title>
        <authorList>
            <person name="Yoshida Y."/>
            <person name="Koutsovoulos G."/>
            <person name="Laetsch D."/>
            <person name="Stevens L."/>
            <person name="Kumar S."/>
            <person name="Horikawa D."/>
            <person name="Ishino K."/>
            <person name="Komine S."/>
            <person name="Tomita M."/>
            <person name="Blaxter M."/>
            <person name="Arakawa K."/>
        </authorList>
    </citation>
    <scope>NUCLEOTIDE SEQUENCE [LARGE SCALE GENOMIC DNA]</scope>
    <source>
        <strain evidence="10">Z151</strain>
    </source>
</reference>
<organism evidence="9 10">
    <name type="scientific">Hypsibius exemplaris</name>
    <name type="common">Freshwater tardigrade</name>
    <dbReference type="NCBI Taxonomy" id="2072580"/>
    <lineage>
        <taxon>Eukaryota</taxon>
        <taxon>Metazoa</taxon>
        <taxon>Ecdysozoa</taxon>
        <taxon>Tardigrada</taxon>
        <taxon>Eutardigrada</taxon>
        <taxon>Parachela</taxon>
        <taxon>Hypsibioidea</taxon>
        <taxon>Hypsibiidae</taxon>
        <taxon>Hypsibius</taxon>
    </lineage>
</organism>
<dbReference type="GO" id="GO:0070403">
    <property type="term" value="F:NAD+ binding"/>
    <property type="evidence" value="ECO:0007669"/>
    <property type="project" value="InterPro"/>
</dbReference>
<dbReference type="PANTHER" id="PTHR11085">
    <property type="entry name" value="NAD-DEPENDENT PROTEIN DEACYLASE SIRTUIN-5, MITOCHONDRIAL-RELATED"/>
    <property type="match status" value="1"/>
</dbReference>
<proteinExistence type="predicted"/>
<feature type="active site" description="Proton acceptor" evidence="6">
    <location>
        <position position="237"/>
    </location>
</feature>
<dbReference type="Pfam" id="PF02146">
    <property type="entry name" value="SIR2"/>
    <property type="match status" value="1"/>
</dbReference>
<evidence type="ECO:0000313" key="9">
    <source>
        <dbReference type="EMBL" id="OQV15674.1"/>
    </source>
</evidence>
<dbReference type="Gene3D" id="3.30.1600.10">
    <property type="entry name" value="SIR2/SIRT2 'Small Domain"/>
    <property type="match status" value="1"/>
</dbReference>
<feature type="binding site" evidence="6">
    <location>
        <position position="248"/>
    </location>
    <ligand>
        <name>Zn(2+)</name>
        <dbReference type="ChEBI" id="CHEBI:29105"/>
    </ligand>
</feature>
<protein>
    <submittedName>
        <fullName evidence="9">NAD-dependent histone deacetylase Sir2</fullName>
    </submittedName>
</protein>
<feature type="domain" description="Deacetylase sirtuin-type" evidence="8">
    <location>
        <begin position="110"/>
        <end position="369"/>
    </location>
</feature>
<dbReference type="InterPro" id="IPR050134">
    <property type="entry name" value="NAD-dep_sirtuin_deacylases"/>
</dbReference>
<dbReference type="InterPro" id="IPR026590">
    <property type="entry name" value="Ssirtuin_cat_dom"/>
</dbReference>
<feature type="binding site" evidence="6">
    <location>
        <position position="272"/>
    </location>
    <ligand>
        <name>Zn(2+)</name>
        <dbReference type="ChEBI" id="CHEBI:29105"/>
    </ligand>
</feature>
<keyword evidence="4 6" id="KW-0862">Zinc</keyword>
<gene>
    <name evidence="9" type="ORF">BV898_10150</name>
</gene>
<dbReference type="PANTHER" id="PTHR11085:SF9">
    <property type="entry name" value="NAD-DEPENDENT PROTEIN DEACETYLASE SIRTUIN-1"/>
    <property type="match status" value="1"/>
</dbReference>
<evidence type="ECO:0000256" key="7">
    <source>
        <dbReference type="SAM" id="MobiDB-lite"/>
    </source>
</evidence>
<feature type="region of interest" description="Disordered" evidence="7">
    <location>
        <begin position="457"/>
        <end position="497"/>
    </location>
</feature>
<keyword evidence="2" id="KW-0808">Transferase</keyword>
<feature type="compositionally biased region" description="Low complexity" evidence="7">
    <location>
        <begin position="26"/>
        <end position="45"/>
    </location>
</feature>
<dbReference type="InterPro" id="IPR029035">
    <property type="entry name" value="DHS-like_NAD/FAD-binding_dom"/>
</dbReference>
<feature type="binding site" evidence="6">
    <location>
        <position position="269"/>
    </location>
    <ligand>
        <name>Zn(2+)</name>
        <dbReference type="ChEBI" id="CHEBI:29105"/>
    </ligand>
</feature>
<dbReference type="InterPro" id="IPR003000">
    <property type="entry name" value="Sirtuin"/>
</dbReference>
<evidence type="ECO:0000256" key="2">
    <source>
        <dbReference type="ARBA" id="ARBA00022679"/>
    </source>
</evidence>
<dbReference type="Gene3D" id="3.40.50.1220">
    <property type="entry name" value="TPP-binding domain"/>
    <property type="match status" value="1"/>
</dbReference>
<evidence type="ECO:0000256" key="5">
    <source>
        <dbReference type="ARBA" id="ARBA00023027"/>
    </source>
</evidence>
<feature type="binding site" evidence="6">
    <location>
        <position position="245"/>
    </location>
    <ligand>
        <name>Zn(2+)</name>
        <dbReference type="ChEBI" id="CHEBI:29105"/>
    </ligand>
</feature>
<keyword evidence="5" id="KW-0520">NAD</keyword>